<dbReference type="VEuPathDB" id="FungiDB:PGTG_15774"/>
<feature type="chain" id="PRO_5003174044" evidence="1">
    <location>
        <begin position="21"/>
        <end position="205"/>
    </location>
</feature>
<reference evidence="3" key="2">
    <citation type="journal article" date="2011" name="Proc. Natl. Acad. Sci. U.S.A.">
        <title>Obligate biotrophy features unraveled by the genomic analysis of rust fungi.</title>
        <authorList>
            <person name="Duplessis S."/>
            <person name="Cuomo C.A."/>
            <person name="Lin Y.-C."/>
            <person name="Aerts A."/>
            <person name="Tisserant E."/>
            <person name="Veneault-Fourrey C."/>
            <person name="Joly D.L."/>
            <person name="Hacquard S."/>
            <person name="Amselem J."/>
            <person name="Cantarel B.L."/>
            <person name="Chiu R."/>
            <person name="Coutinho P.M."/>
            <person name="Feau N."/>
            <person name="Field M."/>
            <person name="Frey P."/>
            <person name="Gelhaye E."/>
            <person name="Goldberg J."/>
            <person name="Grabherr M.G."/>
            <person name="Kodira C.D."/>
            <person name="Kohler A."/>
            <person name="Kuees U."/>
            <person name="Lindquist E.A."/>
            <person name="Lucas S.M."/>
            <person name="Mago R."/>
            <person name="Mauceli E."/>
            <person name="Morin E."/>
            <person name="Murat C."/>
            <person name="Pangilinan J.L."/>
            <person name="Park R."/>
            <person name="Pearson M."/>
            <person name="Quesneville H."/>
            <person name="Rouhier N."/>
            <person name="Sakthikumar S."/>
            <person name="Salamov A.A."/>
            <person name="Schmutz J."/>
            <person name="Selles B."/>
            <person name="Shapiro H."/>
            <person name="Tanguay P."/>
            <person name="Tuskan G.A."/>
            <person name="Henrissat B."/>
            <person name="Van de Peer Y."/>
            <person name="Rouze P."/>
            <person name="Ellis J.G."/>
            <person name="Dodds P.N."/>
            <person name="Schein J.E."/>
            <person name="Zhong S."/>
            <person name="Hamelin R.C."/>
            <person name="Grigoriev I.V."/>
            <person name="Szabo L.J."/>
            <person name="Martin F."/>
        </authorList>
    </citation>
    <scope>NUCLEOTIDE SEQUENCE [LARGE SCALE GENOMIC DNA]</scope>
    <source>
        <strain evidence="3">CRL 75-36-700-3 / race SCCL</strain>
    </source>
</reference>
<dbReference type="HOGENOM" id="CLU_095050_1_0_1"/>
<reference key="1">
    <citation type="submission" date="2007-01" db="EMBL/GenBank/DDBJ databases">
        <title>The Genome Sequence of Puccinia graminis f. sp. tritici Strain CRL 75-36-700-3.</title>
        <authorList>
            <consortium name="The Broad Institute Genome Sequencing Platform"/>
            <person name="Birren B."/>
            <person name="Lander E."/>
            <person name="Galagan J."/>
            <person name="Nusbaum C."/>
            <person name="Devon K."/>
            <person name="Cuomo C."/>
            <person name="Jaffe D."/>
            <person name="Butler J."/>
            <person name="Alvarez P."/>
            <person name="Gnerre S."/>
            <person name="Grabherr M."/>
            <person name="Mauceli E."/>
            <person name="Brockman W."/>
            <person name="Young S."/>
            <person name="LaButti K."/>
            <person name="Sykes S."/>
            <person name="DeCaprio D."/>
            <person name="Crawford M."/>
            <person name="Koehrsen M."/>
            <person name="Engels R."/>
            <person name="Montgomery P."/>
            <person name="Pearson M."/>
            <person name="Howarth C."/>
            <person name="Larson L."/>
            <person name="White J."/>
            <person name="Zeng Q."/>
            <person name="Kodira C."/>
            <person name="Yandava C."/>
            <person name="Alvarado L."/>
            <person name="O'Leary S."/>
            <person name="Szabo L."/>
            <person name="Dean R."/>
            <person name="Schein J."/>
        </authorList>
    </citation>
    <scope>NUCLEOTIDE SEQUENCE</scope>
    <source>
        <strain>CRL 75-36-700-3</strain>
    </source>
</reference>
<dbReference type="EMBL" id="DS178326">
    <property type="protein sequence ID" value="EFP89818.2"/>
    <property type="molecule type" value="Genomic_DNA"/>
</dbReference>
<keyword evidence="3" id="KW-1185">Reference proteome</keyword>
<dbReference type="KEGG" id="pgr:PGTG_15774"/>
<gene>
    <name evidence="2" type="ORF">PGTG_15774</name>
</gene>
<dbReference type="GeneID" id="10545549"/>
<keyword evidence="1" id="KW-0732">Signal</keyword>
<evidence type="ECO:0000256" key="1">
    <source>
        <dbReference type="SAM" id="SignalP"/>
    </source>
</evidence>
<feature type="signal peptide" evidence="1">
    <location>
        <begin position="1"/>
        <end position="20"/>
    </location>
</feature>
<proteinExistence type="predicted"/>
<name>E3KZT7_PUCGT</name>
<organism evidence="2 3">
    <name type="scientific">Puccinia graminis f. sp. tritici (strain CRL 75-36-700-3 / race SCCL)</name>
    <name type="common">Black stem rust fungus</name>
    <dbReference type="NCBI Taxonomy" id="418459"/>
    <lineage>
        <taxon>Eukaryota</taxon>
        <taxon>Fungi</taxon>
        <taxon>Dikarya</taxon>
        <taxon>Basidiomycota</taxon>
        <taxon>Pucciniomycotina</taxon>
        <taxon>Pucciniomycetes</taxon>
        <taxon>Pucciniales</taxon>
        <taxon>Pucciniaceae</taxon>
        <taxon>Puccinia</taxon>
    </lineage>
</organism>
<sequence length="205" mass="23016">MQMAVFQFVLMAMLCLQVLAASPPAKKPACLNNLVVKNEDCERAKSKIVYDKGILSKVETKVSVVSKDCLIEIYNPKQTVVTTKQIDDTVTEVLTACKSGHVRIKDNQEVGVWVTPRPKPRNWYSPYDPDVELGKAFCFAAAEGKVVKEECMQAFNQITTDNLGSLMSLNEATPGPRHSYTSKYKSCRPKAGRSGRFYYNDQHLW</sequence>
<evidence type="ECO:0000313" key="2">
    <source>
        <dbReference type="EMBL" id="EFP89818.2"/>
    </source>
</evidence>
<accession>E3KZT7</accession>
<dbReference type="Proteomes" id="UP000008783">
    <property type="component" value="Unassembled WGS sequence"/>
</dbReference>
<dbReference type="InParanoid" id="E3KZT7"/>
<dbReference type="AlphaFoldDB" id="E3KZT7"/>
<protein>
    <submittedName>
        <fullName evidence="2">Uncharacterized protein</fullName>
    </submittedName>
</protein>
<dbReference type="RefSeq" id="XP_003334237.2">
    <property type="nucleotide sequence ID" value="XM_003334189.2"/>
</dbReference>
<evidence type="ECO:0000313" key="3">
    <source>
        <dbReference type="Proteomes" id="UP000008783"/>
    </source>
</evidence>